<gene>
    <name evidence="2" type="ORF">HMPREF3293_00146</name>
</gene>
<accession>A0A136Q8I8</accession>
<dbReference type="STRING" id="626937.HMPREF3293_00146"/>
<keyword evidence="3" id="KW-1185">Reference proteome</keyword>
<dbReference type="Pfam" id="PF14594">
    <property type="entry name" value="Sipho_Gp37"/>
    <property type="match status" value="1"/>
</dbReference>
<sequence length="366" mass="40164">MEIKCYKFTPTELKFCGVIDDPVSFMFCRKLCGIGEWQIVQSLDTVNAARIADFDFIQIAPRVAGIVTKVITDKGTSNKRTIKGIELKGIAKQRIVMPPTGSAELSYSNTAVNKVMEGLFATQIVSPSDTNRAIPLTRVIPLASDVTTKIYYSGRFADLHEDLTNISAASGVGWYAEIAEGYIDFSCMIGLDRTAGQQENQRLILSLHNNRLDSLYVDKNTRWVNLGYVAGQGEGTQRTVITRSVNNDTSGLGRYEAYIDARDLSTVDELKSRGDEKLAEFGDNITVTATMSKSFATQYGTAFDLGDIATIKDDALPMGALDARITEIETVCEGGEQTISVTLGYNKSQINDVLNRLKNNKSINAR</sequence>
<evidence type="ECO:0000259" key="1">
    <source>
        <dbReference type="Pfam" id="PF14594"/>
    </source>
</evidence>
<reference evidence="2 3" key="1">
    <citation type="submission" date="2016-02" db="EMBL/GenBank/DDBJ databases">
        <authorList>
            <person name="Wen L."/>
            <person name="He K."/>
            <person name="Yang H."/>
        </authorList>
    </citation>
    <scope>NUCLEOTIDE SEQUENCE [LARGE SCALE GENOMIC DNA]</scope>
    <source>
        <strain evidence="2 3">DSM 22607</strain>
    </source>
</reference>
<evidence type="ECO:0000313" key="2">
    <source>
        <dbReference type="EMBL" id="KXK66993.1"/>
    </source>
</evidence>
<protein>
    <recommendedName>
        <fullName evidence="1">Gp28/Gp37-like domain-containing protein</fullName>
    </recommendedName>
</protein>
<evidence type="ECO:0000313" key="3">
    <source>
        <dbReference type="Proteomes" id="UP000070366"/>
    </source>
</evidence>
<comment type="caution">
    <text evidence="2">The sequence shown here is derived from an EMBL/GenBank/DDBJ whole genome shotgun (WGS) entry which is preliminary data.</text>
</comment>
<proteinExistence type="predicted"/>
<dbReference type="EMBL" id="LSZW01000012">
    <property type="protein sequence ID" value="KXK66993.1"/>
    <property type="molecule type" value="Genomic_DNA"/>
</dbReference>
<name>A0A136Q8I8_9FIRM</name>
<feature type="domain" description="Gp28/Gp37-like" evidence="1">
    <location>
        <begin position="12"/>
        <end position="345"/>
    </location>
</feature>
<dbReference type="RefSeq" id="WP_066739593.1">
    <property type="nucleotide sequence ID" value="NZ_KQ965479.1"/>
</dbReference>
<dbReference type="InterPro" id="IPR029432">
    <property type="entry name" value="Gp28/Gp37-like_dom"/>
</dbReference>
<dbReference type="AlphaFoldDB" id="A0A136Q8I8"/>
<dbReference type="Proteomes" id="UP000070366">
    <property type="component" value="Unassembled WGS sequence"/>
</dbReference>
<organism evidence="2 3">
    <name type="scientific">Christensenella minuta</name>
    <dbReference type="NCBI Taxonomy" id="626937"/>
    <lineage>
        <taxon>Bacteria</taxon>
        <taxon>Bacillati</taxon>
        <taxon>Bacillota</taxon>
        <taxon>Clostridia</taxon>
        <taxon>Christensenellales</taxon>
        <taxon>Christensenellaceae</taxon>
        <taxon>Christensenella</taxon>
    </lineage>
</organism>